<proteinExistence type="predicted"/>
<keyword evidence="2" id="KW-0378">Hydrolase</keyword>
<comment type="caution">
    <text evidence="2">The sequence shown here is derived from an EMBL/GenBank/DDBJ whole genome shotgun (WGS) entry which is preliminary data.</text>
</comment>
<evidence type="ECO:0000259" key="1">
    <source>
        <dbReference type="Pfam" id="PF13391"/>
    </source>
</evidence>
<dbReference type="Pfam" id="PF13391">
    <property type="entry name" value="HNH_2"/>
    <property type="match status" value="1"/>
</dbReference>
<feature type="domain" description="HNH nuclease" evidence="1">
    <location>
        <begin position="213"/>
        <end position="262"/>
    </location>
</feature>
<evidence type="ECO:0000313" key="3">
    <source>
        <dbReference type="Proteomes" id="UP001597115"/>
    </source>
</evidence>
<name>A0ABW4I664_9SPHN</name>
<protein>
    <submittedName>
        <fullName evidence="2">HNH endonuclease</fullName>
    </submittedName>
</protein>
<keyword evidence="3" id="KW-1185">Reference proteome</keyword>
<dbReference type="InterPro" id="IPR003615">
    <property type="entry name" value="HNH_nuc"/>
</dbReference>
<keyword evidence="2" id="KW-0255">Endonuclease</keyword>
<organism evidence="2 3">
    <name type="scientific">Sphingomonas tabacisoli</name>
    <dbReference type="NCBI Taxonomy" id="2249466"/>
    <lineage>
        <taxon>Bacteria</taxon>
        <taxon>Pseudomonadati</taxon>
        <taxon>Pseudomonadota</taxon>
        <taxon>Alphaproteobacteria</taxon>
        <taxon>Sphingomonadales</taxon>
        <taxon>Sphingomonadaceae</taxon>
        <taxon>Sphingomonas</taxon>
    </lineage>
</organism>
<sequence>MAEVAWKRLNATDYKNIRGEFAGGSGGGATYIVLGRSRAGQNFADFFPPLTNNRTDVESAEGTFTVSSDPDRRSGEWLIVDQRGNRHPAWSDATDFPEELDDDDNPAVVLIFRSDGKYFTGWLNLDEFEKLAPELAEKIRGVDEAPDALTARFGIGGPSALTDFAEQQPQLPDIPFDPANQEDGRKRIIVEIVRRQGQRAFRTKLLDAFDGKCAMTACAVAWVLEAAHISPYQGPATNQPDNGLLLRADIHTLFDLGLLSVDPDTLAIRVADQIEEAEYRALDGKKLQVGKVAPSKAALQEHWDRSTP</sequence>
<gene>
    <name evidence="2" type="ORF">ACFSCW_16765</name>
</gene>
<dbReference type="Proteomes" id="UP001597115">
    <property type="component" value="Unassembled WGS sequence"/>
</dbReference>
<accession>A0ABW4I664</accession>
<keyword evidence="2" id="KW-0540">Nuclease</keyword>
<evidence type="ECO:0000313" key="2">
    <source>
        <dbReference type="EMBL" id="MFD1613454.1"/>
    </source>
</evidence>
<dbReference type="EMBL" id="JBHUDY010000007">
    <property type="protein sequence ID" value="MFD1613454.1"/>
    <property type="molecule type" value="Genomic_DNA"/>
</dbReference>
<dbReference type="RefSeq" id="WP_380891597.1">
    <property type="nucleotide sequence ID" value="NZ_JBHUDY010000007.1"/>
</dbReference>
<reference evidence="3" key="1">
    <citation type="journal article" date="2019" name="Int. J. Syst. Evol. Microbiol.">
        <title>The Global Catalogue of Microorganisms (GCM) 10K type strain sequencing project: providing services to taxonomists for standard genome sequencing and annotation.</title>
        <authorList>
            <consortium name="The Broad Institute Genomics Platform"/>
            <consortium name="The Broad Institute Genome Sequencing Center for Infectious Disease"/>
            <person name="Wu L."/>
            <person name="Ma J."/>
        </authorList>
    </citation>
    <scope>NUCLEOTIDE SEQUENCE [LARGE SCALE GENOMIC DNA]</scope>
    <source>
        <strain evidence="3">CGMCC 1.16275</strain>
    </source>
</reference>
<dbReference type="GO" id="GO:0004519">
    <property type="term" value="F:endonuclease activity"/>
    <property type="evidence" value="ECO:0007669"/>
    <property type="project" value="UniProtKB-KW"/>
</dbReference>